<keyword evidence="2" id="KW-1185">Reference proteome</keyword>
<organism evidence="1 2">
    <name type="scientific">Rhodococcus phage Reynauld</name>
    <dbReference type="NCBI Taxonomy" id="3062845"/>
    <lineage>
        <taxon>Viruses</taxon>
        <taxon>Duplodnaviria</taxon>
        <taxon>Heunggongvirae</taxon>
        <taxon>Uroviricota</taxon>
        <taxon>Caudoviricetes</taxon>
        <taxon>Caudoviricetes incertae sedis</taxon>
        <taxon>Reynauldvirus</taxon>
        <taxon>Reynauldvirus reynauld</taxon>
    </lineage>
</organism>
<protein>
    <submittedName>
        <fullName evidence="1">Uncharacterized protein</fullName>
    </submittedName>
</protein>
<sequence>MARTEYAETEIVVTAAAFKRLTNTRNGNPRYTLTDDTGRVWRSEPDAMGVGACTLDRYDAPGKRVRLHVNPAGRWTRAAIDTDTDR</sequence>
<dbReference type="Proteomes" id="UP001654496">
    <property type="component" value="Segment"/>
</dbReference>
<dbReference type="EMBL" id="OR159659">
    <property type="protein sequence ID" value="WKW85552.1"/>
    <property type="molecule type" value="Genomic_DNA"/>
</dbReference>
<accession>A0ACD4UHI3</accession>
<evidence type="ECO:0000313" key="2">
    <source>
        <dbReference type="Proteomes" id="UP001654496"/>
    </source>
</evidence>
<evidence type="ECO:0000313" key="1">
    <source>
        <dbReference type="EMBL" id="WKW85552.1"/>
    </source>
</evidence>
<name>A0ACD4UHI3_9CAUD</name>
<gene>
    <name evidence="1" type="primary">100</name>
    <name evidence="1" type="ORF">SEA_REYNAULD_100</name>
</gene>
<proteinExistence type="predicted"/>
<reference evidence="1" key="1">
    <citation type="submission" date="2023-06" db="EMBL/GenBank/DDBJ databases">
        <authorList>
            <person name="DeJong R.J."/>
            <person name="Yoon E."/>
            <person name="Radersma M."/>
            <person name="Veenstra M."/>
            <person name="Churu J."/>
            <person name="Moleakunnel K."/>
            <person name="Weaver G."/>
            <person name="Hill E."/>
            <person name="Janvier A."/>
            <person name="Harlow L."/>
            <person name="Kramer C."/>
            <person name="Seinen K."/>
            <person name="Chen A."/>
            <person name="Minasian M."/>
            <person name="Doorn S."/>
            <person name="Dole C."/>
            <person name="Ramsey F."/>
            <person name="Nieze J."/>
            <person name="Baker A."/>
            <person name="Swierenga S."/>
            <person name="White A."/>
            <person name="Howland A."/>
            <person name="Ko C."/>
            <person name="Russell D.A."/>
            <person name="Jacobs-Sera D."/>
            <person name="Hatfull G.F."/>
        </authorList>
    </citation>
    <scope>NUCLEOTIDE SEQUENCE</scope>
</reference>